<evidence type="ECO:0000313" key="5">
    <source>
        <dbReference type="Proteomes" id="UP001589734"/>
    </source>
</evidence>
<feature type="domain" description="HTH cro/C1-type" evidence="3">
    <location>
        <begin position="7"/>
        <end position="61"/>
    </location>
</feature>
<evidence type="ECO:0000256" key="1">
    <source>
        <dbReference type="ARBA" id="ARBA00023125"/>
    </source>
</evidence>
<evidence type="ECO:0000313" key="4">
    <source>
        <dbReference type="EMBL" id="MFC0079516.1"/>
    </source>
</evidence>
<gene>
    <name evidence="4" type="ORF">ACFFLS_20895</name>
</gene>
<dbReference type="PANTHER" id="PTHR46558:SF11">
    <property type="entry name" value="HTH-TYPE TRANSCRIPTIONAL REGULATOR XRE"/>
    <property type="match status" value="1"/>
</dbReference>
<name>A0ABV6BVQ3_9FLAO</name>
<comment type="caution">
    <text evidence="4">The sequence shown here is derived from an EMBL/GenBank/DDBJ whole genome shotgun (WGS) entry which is preliminary data.</text>
</comment>
<dbReference type="EMBL" id="JBHLYW010000022">
    <property type="protein sequence ID" value="MFC0079516.1"/>
    <property type="molecule type" value="Genomic_DNA"/>
</dbReference>
<dbReference type="PROSITE" id="PS50943">
    <property type="entry name" value="HTH_CROC1"/>
    <property type="match status" value="1"/>
</dbReference>
<dbReference type="Proteomes" id="UP001589734">
    <property type="component" value="Unassembled WGS sequence"/>
</dbReference>
<keyword evidence="2" id="KW-0175">Coiled coil</keyword>
<dbReference type="SMART" id="SM00530">
    <property type="entry name" value="HTH_XRE"/>
    <property type="match status" value="1"/>
</dbReference>
<dbReference type="InterPro" id="IPR010982">
    <property type="entry name" value="Lambda_DNA-bd_dom_sf"/>
</dbReference>
<sequence length="125" mass="14656">MNIGELIRKIRLTKDIKSVVIYEKLGISQSTYSKIENNKYKIDIKILKEISTILSTDLTTLIGEEKEVKIDQMKKNDIENDTNIYKLIKSLETQSELLREQNSFLKNEINNKNREIKQLKQKLAK</sequence>
<dbReference type="RefSeq" id="WP_379687162.1">
    <property type="nucleotide sequence ID" value="NZ_JBHLYW010000022.1"/>
</dbReference>
<keyword evidence="1" id="KW-0238">DNA-binding</keyword>
<dbReference type="Gene3D" id="1.10.260.40">
    <property type="entry name" value="lambda repressor-like DNA-binding domains"/>
    <property type="match status" value="1"/>
</dbReference>
<organism evidence="4 5">
    <name type="scientific">Flavobacterium procerum</name>
    <dbReference type="NCBI Taxonomy" id="1455569"/>
    <lineage>
        <taxon>Bacteria</taxon>
        <taxon>Pseudomonadati</taxon>
        <taxon>Bacteroidota</taxon>
        <taxon>Flavobacteriia</taxon>
        <taxon>Flavobacteriales</taxon>
        <taxon>Flavobacteriaceae</taxon>
        <taxon>Flavobacterium</taxon>
    </lineage>
</organism>
<dbReference type="Pfam" id="PF01381">
    <property type="entry name" value="HTH_3"/>
    <property type="match status" value="1"/>
</dbReference>
<protein>
    <submittedName>
        <fullName evidence="4">Helix-turn-helix domain-containing protein</fullName>
    </submittedName>
</protein>
<accession>A0ABV6BVQ3</accession>
<dbReference type="CDD" id="cd00093">
    <property type="entry name" value="HTH_XRE"/>
    <property type="match status" value="1"/>
</dbReference>
<dbReference type="PANTHER" id="PTHR46558">
    <property type="entry name" value="TRACRIPTIONAL REGULATORY PROTEIN-RELATED-RELATED"/>
    <property type="match status" value="1"/>
</dbReference>
<reference evidence="4 5" key="1">
    <citation type="submission" date="2024-09" db="EMBL/GenBank/DDBJ databases">
        <authorList>
            <person name="Sun Q."/>
            <person name="Mori K."/>
        </authorList>
    </citation>
    <scope>NUCLEOTIDE SEQUENCE [LARGE SCALE GENOMIC DNA]</scope>
    <source>
        <strain evidence="4 5">CGMCC 1.12926</strain>
    </source>
</reference>
<evidence type="ECO:0000259" key="3">
    <source>
        <dbReference type="PROSITE" id="PS50943"/>
    </source>
</evidence>
<dbReference type="InterPro" id="IPR001387">
    <property type="entry name" value="Cro/C1-type_HTH"/>
</dbReference>
<feature type="coiled-coil region" evidence="2">
    <location>
        <begin position="88"/>
        <end position="122"/>
    </location>
</feature>
<proteinExistence type="predicted"/>
<keyword evidence="5" id="KW-1185">Reference proteome</keyword>
<dbReference type="SUPFAM" id="SSF47413">
    <property type="entry name" value="lambda repressor-like DNA-binding domains"/>
    <property type="match status" value="1"/>
</dbReference>
<evidence type="ECO:0000256" key="2">
    <source>
        <dbReference type="SAM" id="Coils"/>
    </source>
</evidence>